<dbReference type="InParanoid" id="A0A803J6A7"/>
<dbReference type="Pfam" id="PF00017">
    <property type="entry name" value="SH2"/>
    <property type="match status" value="1"/>
</dbReference>
<name>A0A803J6A7_XENTR</name>
<feature type="compositionally biased region" description="Polar residues" evidence="3">
    <location>
        <begin position="137"/>
        <end position="148"/>
    </location>
</feature>
<feature type="region of interest" description="Disordered" evidence="3">
    <location>
        <begin position="125"/>
        <end position="166"/>
    </location>
</feature>
<evidence type="ECO:0000313" key="5">
    <source>
        <dbReference type="Ensembl" id="ENSXETP00000103373"/>
    </source>
</evidence>
<dbReference type="SMART" id="SM00252">
    <property type="entry name" value="SH2"/>
    <property type="match status" value="1"/>
</dbReference>
<dbReference type="SUPFAM" id="SSF55550">
    <property type="entry name" value="SH2 domain"/>
    <property type="match status" value="1"/>
</dbReference>
<dbReference type="PANTHER" id="PTHR14388:SF6">
    <property type="entry name" value="SH2 DOMAIN-CONTAINING PROTEIN 7"/>
    <property type="match status" value="1"/>
</dbReference>
<sequence length="452" mass="50988">MMLSTPKYMLEEQGKDDCLPEWFHGLISSRETEELLKGQETGRFLIRLSQRTFGYVLSYKGKERCRHFIINQLLNGELVVSGDSKSHDSLSALINHYQTSPIYPYGEKLTKSYIKFSDFNKYDEIEPGSQHKKGQNKKGQINSNQDDALSSVSQSRSRTRSNQEKITMACIEDTAPPLPERNISLADNLQQDVGDQEVIRRLSNAGFCMSSGTADATVQQHKEASENIYSQISKGAAFRSLVKETHVNQKKMGKTGVPEVIYSEVKLSKHVPTALGHLQSFSHSTSTSQETVKMTLDTKSLNGEYEVVELNFASSIQCSDRIQMLNREIMGGPMLPERVESIYSYCTGYKPDLENTYEQLPLTGLKTQNRRHDEISSFSENCKTSSCDQGSSRTLKDTVTENPYEKARIPTSSQGNVYEVVERGVSKLAVKKQTAAQKNEKQKRFFFADKKK</sequence>
<evidence type="ECO:0000256" key="2">
    <source>
        <dbReference type="PROSITE-ProRule" id="PRU00191"/>
    </source>
</evidence>
<accession>A0A803J6A7</accession>
<feature type="domain" description="SH2" evidence="4">
    <location>
        <begin position="22"/>
        <end position="113"/>
    </location>
</feature>
<proteinExistence type="predicted"/>
<organism evidence="5">
    <name type="scientific">Xenopus tropicalis</name>
    <name type="common">Western clawed frog</name>
    <name type="synonym">Silurana tropicalis</name>
    <dbReference type="NCBI Taxonomy" id="8364"/>
    <lineage>
        <taxon>Eukaryota</taxon>
        <taxon>Metazoa</taxon>
        <taxon>Chordata</taxon>
        <taxon>Craniata</taxon>
        <taxon>Vertebrata</taxon>
        <taxon>Euteleostomi</taxon>
        <taxon>Amphibia</taxon>
        <taxon>Batrachia</taxon>
        <taxon>Anura</taxon>
        <taxon>Pipoidea</taxon>
        <taxon>Pipidae</taxon>
        <taxon>Xenopodinae</taxon>
        <taxon>Xenopus</taxon>
        <taxon>Silurana</taxon>
    </lineage>
</organism>
<reference evidence="5" key="1">
    <citation type="journal article" date="2010" name="Science">
        <title>The genome of the Western clawed frog Xenopus tropicalis.</title>
        <authorList>
            <person name="Hellsten U."/>
            <person name="Harland R.M."/>
            <person name="Gilchrist M.J."/>
            <person name="Hendrix D."/>
            <person name="Jurka J."/>
            <person name="Kapitonov V."/>
            <person name="Ovcharenko I."/>
            <person name="Putnam N.H."/>
            <person name="Shu S."/>
            <person name="Taher L."/>
            <person name="Blitz I.L."/>
            <person name="Blumberg B."/>
            <person name="Dichmann D.S."/>
            <person name="Dubchak I."/>
            <person name="Amaya E."/>
            <person name="Detter J.C."/>
            <person name="Fletcher R."/>
            <person name="Gerhard D.S."/>
            <person name="Goodstein D."/>
            <person name="Graves T."/>
            <person name="Grigoriev I.V."/>
            <person name="Grimwood J."/>
            <person name="Kawashima T."/>
            <person name="Lindquist E."/>
            <person name="Lucas S.M."/>
            <person name="Mead P.E."/>
            <person name="Mitros T."/>
            <person name="Ogino H."/>
            <person name="Ohta Y."/>
            <person name="Poliakov A.V."/>
            <person name="Pollet N."/>
            <person name="Robert J."/>
            <person name="Salamov A."/>
            <person name="Sater A.K."/>
            <person name="Schmutz J."/>
            <person name="Terry A."/>
            <person name="Vize P.D."/>
            <person name="Warren W.C."/>
            <person name="Wells D."/>
            <person name="Wills A."/>
            <person name="Wilson R.K."/>
            <person name="Zimmerman L.B."/>
            <person name="Zorn A.M."/>
            <person name="Grainger R."/>
            <person name="Grammer T."/>
            <person name="Khokha M.K."/>
            <person name="Richardson P.M."/>
            <person name="Rokhsar D.S."/>
        </authorList>
    </citation>
    <scope>NUCLEOTIDE SEQUENCE [LARGE SCALE GENOMIC DNA]</scope>
    <source>
        <strain evidence="5">Nigerian</strain>
    </source>
</reference>
<dbReference type="GeneTree" id="ENSGT00940000160977"/>
<dbReference type="Gene3D" id="3.30.505.10">
    <property type="entry name" value="SH2 domain"/>
    <property type="match status" value="1"/>
</dbReference>
<dbReference type="InterPro" id="IPR036860">
    <property type="entry name" value="SH2_dom_sf"/>
</dbReference>
<dbReference type="PRINTS" id="PR00401">
    <property type="entry name" value="SH2DOMAIN"/>
</dbReference>
<dbReference type="PROSITE" id="PS50001">
    <property type="entry name" value="SH2"/>
    <property type="match status" value="1"/>
</dbReference>
<dbReference type="Ensembl" id="ENSXETT00000114923">
    <property type="protein sequence ID" value="ENSXETP00000103373"/>
    <property type="gene ID" value="ENSXETG00000042047"/>
</dbReference>
<dbReference type="PANTHER" id="PTHR14388">
    <property type="entry name" value="T CELL-SPECIFIC ADAPTER PROTEIN TSAD"/>
    <property type="match status" value="1"/>
</dbReference>
<protein>
    <recommendedName>
        <fullName evidence="4">SH2 domain-containing protein</fullName>
    </recommendedName>
</protein>
<reference evidence="5" key="2">
    <citation type="submission" date="2021-03" db="UniProtKB">
        <authorList>
            <consortium name="Ensembl"/>
        </authorList>
    </citation>
    <scope>IDENTIFICATION</scope>
</reference>
<dbReference type="InterPro" id="IPR000980">
    <property type="entry name" value="SH2"/>
</dbReference>
<dbReference type="AlphaFoldDB" id="A0A803J6A7"/>
<keyword evidence="1 2" id="KW-0727">SH2 domain</keyword>
<evidence type="ECO:0000259" key="4">
    <source>
        <dbReference type="PROSITE" id="PS50001"/>
    </source>
</evidence>
<evidence type="ECO:0000256" key="3">
    <source>
        <dbReference type="SAM" id="MobiDB-lite"/>
    </source>
</evidence>
<evidence type="ECO:0000256" key="1">
    <source>
        <dbReference type="ARBA" id="ARBA00022999"/>
    </source>
</evidence>